<dbReference type="InterPro" id="IPR045851">
    <property type="entry name" value="AMP-bd_C_sf"/>
</dbReference>
<feature type="domain" description="AMP-dependent synthetase/ligase" evidence="1">
    <location>
        <begin position="81"/>
        <end position="421"/>
    </location>
</feature>
<dbReference type="Gene3D" id="3.40.50.12780">
    <property type="entry name" value="N-terminal domain of ligase-like"/>
    <property type="match status" value="1"/>
</dbReference>
<evidence type="ECO:0000313" key="4">
    <source>
        <dbReference type="Proteomes" id="UP000649617"/>
    </source>
</evidence>
<comment type="caution">
    <text evidence="3">The sequence shown here is derived from an EMBL/GenBank/DDBJ whole genome shotgun (WGS) entry which is preliminary data.</text>
</comment>
<reference evidence="3" key="1">
    <citation type="submission" date="2021-02" db="EMBL/GenBank/DDBJ databases">
        <authorList>
            <person name="Dougan E. K."/>
            <person name="Rhodes N."/>
            <person name="Thang M."/>
            <person name="Chan C."/>
        </authorList>
    </citation>
    <scope>NUCLEOTIDE SEQUENCE</scope>
</reference>
<evidence type="ECO:0000259" key="2">
    <source>
        <dbReference type="Pfam" id="PF13193"/>
    </source>
</evidence>
<name>A0A812IXH8_SYMPI</name>
<keyword evidence="4" id="KW-1185">Reference proteome</keyword>
<dbReference type="PANTHER" id="PTHR43201">
    <property type="entry name" value="ACYL-COA SYNTHETASE"/>
    <property type="match status" value="1"/>
</dbReference>
<dbReference type="InterPro" id="IPR025110">
    <property type="entry name" value="AMP-bd_C"/>
</dbReference>
<dbReference type="Proteomes" id="UP000649617">
    <property type="component" value="Unassembled WGS sequence"/>
</dbReference>
<dbReference type="SUPFAM" id="SSF56801">
    <property type="entry name" value="Acetyl-CoA synthetase-like"/>
    <property type="match status" value="1"/>
</dbReference>
<dbReference type="Gene3D" id="3.30.300.30">
    <property type="match status" value="1"/>
</dbReference>
<dbReference type="OrthoDB" id="16262at2759"/>
<dbReference type="InterPro" id="IPR000873">
    <property type="entry name" value="AMP-dep_synth/lig_dom"/>
</dbReference>
<accession>A0A812IXH8</accession>
<evidence type="ECO:0000313" key="3">
    <source>
        <dbReference type="EMBL" id="CAE7188352.1"/>
    </source>
</evidence>
<evidence type="ECO:0000259" key="1">
    <source>
        <dbReference type="Pfam" id="PF00501"/>
    </source>
</evidence>
<dbReference type="GO" id="GO:0031956">
    <property type="term" value="F:medium-chain fatty acid-CoA ligase activity"/>
    <property type="evidence" value="ECO:0007669"/>
    <property type="project" value="TreeGrafter"/>
</dbReference>
<dbReference type="Pfam" id="PF13193">
    <property type="entry name" value="AMP-binding_C"/>
    <property type="match status" value="1"/>
</dbReference>
<dbReference type="InterPro" id="IPR042099">
    <property type="entry name" value="ANL_N_sf"/>
</dbReference>
<protein>
    <submittedName>
        <fullName evidence="3">Uncharacterized protein</fullName>
    </submittedName>
</protein>
<feature type="domain" description="AMP-binding enzyme C-terminal" evidence="2">
    <location>
        <begin position="476"/>
        <end position="553"/>
    </location>
</feature>
<gene>
    <name evidence="3" type="ORF">SPIL2461_LOCUS1367</name>
</gene>
<dbReference type="PANTHER" id="PTHR43201:SF10">
    <property type="entry name" value="CARRIER DOMAIN-CONTAINING PROTEIN"/>
    <property type="match status" value="1"/>
</dbReference>
<organism evidence="3 4">
    <name type="scientific">Symbiodinium pilosum</name>
    <name type="common">Dinoflagellate</name>
    <dbReference type="NCBI Taxonomy" id="2952"/>
    <lineage>
        <taxon>Eukaryota</taxon>
        <taxon>Sar</taxon>
        <taxon>Alveolata</taxon>
        <taxon>Dinophyceae</taxon>
        <taxon>Suessiales</taxon>
        <taxon>Symbiodiniaceae</taxon>
        <taxon>Symbiodinium</taxon>
    </lineage>
</organism>
<dbReference type="GO" id="GO:0006631">
    <property type="term" value="P:fatty acid metabolic process"/>
    <property type="evidence" value="ECO:0007669"/>
    <property type="project" value="TreeGrafter"/>
</dbReference>
<sequence>MEGSSDVHSGTHEIGIIRAATGDYDPKKQQFAEEVLKKDWASFYDLIASSDAPFLHSTDGRRPLSLKELKEFITSDQVEVLGLGREDRLCTAIPNGPEAAVCFFAFALRCTFAPLNIGLSRDEFDFEFTDLPAKALVVQAKDGLSEDDQKNTGNAVSVARKCKVEKLLELTPSKEVAGLFQLGKHAAGKPLKGDALGNPLASVKRDNLALVLHTSGTTKKPKIVPLTHANIASGAMCIASTVELKPEHICLNTMPLFHIHGLIVNVLASAVAGSQVICLPGVFQVQNFHAALVRQPEPNWYSAVPTMHLQILQFAEEVAKEKGKPPENKLQLIRNCSAALVPTVAAAMEEVLKVSVMPTYAMTESMPIASNPRFGKRKLRSVGMKAGPNMGIMNGHPDSSFLKVGEEGEVVVKGGPVTSGYEYREHMDANPNIEAFSEGWLRTGDKGWLDADGYLYLSGRFKEIINRAGEKISPFEVEDAMRSNDALKDCIAFAVPHKSLGEVVGIAAVLKDGKSLTIKELRSWCNKCDKLQAKWIPEMLVTMPSIPKGPTGKPARINLAKKLDLQPLEGVPKDLDHPGISG</sequence>
<dbReference type="EMBL" id="CAJNIZ010001323">
    <property type="protein sequence ID" value="CAE7188352.1"/>
    <property type="molecule type" value="Genomic_DNA"/>
</dbReference>
<dbReference type="AlphaFoldDB" id="A0A812IXH8"/>
<dbReference type="Pfam" id="PF00501">
    <property type="entry name" value="AMP-binding"/>
    <property type="match status" value="1"/>
</dbReference>
<proteinExistence type="predicted"/>